<dbReference type="AlphaFoldDB" id="A0ABD1YVD4"/>
<proteinExistence type="predicted"/>
<keyword evidence="2" id="KW-1185">Reference proteome</keyword>
<evidence type="ECO:0000313" key="1">
    <source>
        <dbReference type="EMBL" id="KAL2634521.1"/>
    </source>
</evidence>
<dbReference type="Proteomes" id="UP001605036">
    <property type="component" value="Unassembled WGS sequence"/>
</dbReference>
<gene>
    <name evidence="1" type="ORF">R1flu_006000</name>
</gene>
<accession>A0ABD1YVD4</accession>
<reference evidence="1 2" key="1">
    <citation type="submission" date="2024-09" db="EMBL/GenBank/DDBJ databases">
        <title>Chromosome-scale assembly of Riccia fluitans.</title>
        <authorList>
            <person name="Paukszto L."/>
            <person name="Sawicki J."/>
            <person name="Karawczyk K."/>
            <person name="Piernik-Szablinska J."/>
            <person name="Szczecinska M."/>
            <person name="Mazdziarz M."/>
        </authorList>
    </citation>
    <scope>NUCLEOTIDE SEQUENCE [LARGE SCALE GENOMIC DNA]</scope>
    <source>
        <strain evidence="1">Rf_01</strain>
        <tissue evidence="1">Aerial parts of the thallus</tissue>
    </source>
</reference>
<comment type="caution">
    <text evidence="1">The sequence shown here is derived from an EMBL/GenBank/DDBJ whole genome shotgun (WGS) entry which is preliminary data.</text>
</comment>
<dbReference type="EMBL" id="JBHFFA010000003">
    <property type="protein sequence ID" value="KAL2634521.1"/>
    <property type="molecule type" value="Genomic_DNA"/>
</dbReference>
<organism evidence="1 2">
    <name type="scientific">Riccia fluitans</name>
    <dbReference type="NCBI Taxonomy" id="41844"/>
    <lineage>
        <taxon>Eukaryota</taxon>
        <taxon>Viridiplantae</taxon>
        <taxon>Streptophyta</taxon>
        <taxon>Embryophyta</taxon>
        <taxon>Marchantiophyta</taxon>
        <taxon>Marchantiopsida</taxon>
        <taxon>Marchantiidae</taxon>
        <taxon>Marchantiales</taxon>
        <taxon>Ricciaceae</taxon>
        <taxon>Riccia</taxon>
    </lineage>
</organism>
<evidence type="ECO:0000313" key="2">
    <source>
        <dbReference type="Proteomes" id="UP001605036"/>
    </source>
</evidence>
<name>A0ABD1YVD4_9MARC</name>
<protein>
    <submittedName>
        <fullName evidence="1">Uncharacterized protein</fullName>
    </submittedName>
</protein>
<sequence length="147" mass="16366">MMRKKERINRFSSCSKFLLLRDGKETSDRCCARERAEKGESGGRGEEEEVIVRKGGVELLGGGALEKADAQLRQPFHQNFPSLYKPPNRSTRCQRLSTGTGTVFPYDVVSSHFFLPRRLSSWARFPCCSILACSSGEPAGPPLPPEM</sequence>